<dbReference type="EMBL" id="JBHLZU010000002">
    <property type="protein sequence ID" value="MFB9902865.1"/>
    <property type="molecule type" value="Genomic_DNA"/>
</dbReference>
<proteinExistence type="predicted"/>
<evidence type="ECO:0000313" key="1">
    <source>
        <dbReference type="EMBL" id="MFB9902865.1"/>
    </source>
</evidence>
<sequence length="111" mass="12511">MQTIEYNRDTILLLYTAFLDEGLSLRRDISELSKDLYMPQLGGDPVSSDARDAFTHKLRGAPDSIVKRSLEHADNLIQTAHALKEVAKTYGYTEEHIEASFKSILPGLYKP</sequence>
<name>A0ABV5ZR24_9PSEU</name>
<dbReference type="RefSeq" id="WP_377849970.1">
    <property type="nucleotide sequence ID" value="NZ_JBHLZU010000002.1"/>
</dbReference>
<accession>A0ABV5ZR24</accession>
<protein>
    <submittedName>
        <fullName evidence="1">Uncharacterized protein</fullName>
    </submittedName>
</protein>
<evidence type="ECO:0000313" key="2">
    <source>
        <dbReference type="Proteomes" id="UP001589693"/>
    </source>
</evidence>
<comment type="caution">
    <text evidence="1">The sequence shown here is derived from an EMBL/GenBank/DDBJ whole genome shotgun (WGS) entry which is preliminary data.</text>
</comment>
<dbReference type="Proteomes" id="UP001589693">
    <property type="component" value="Unassembled WGS sequence"/>
</dbReference>
<reference evidence="1 2" key="1">
    <citation type="submission" date="2024-09" db="EMBL/GenBank/DDBJ databases">
        <authorList>
            <person name="Sun Q."/>
            <person name="Mori K."/>
        </authorList>
    </citation>
    <scope>NUCLEOTIDE SEQUENCE [LARGE SCALE GENOMIC DNA]</scope>
    <source>
        <strain evidence="1 2">TBRC 7907</strain>
    </source>
</reference>
<keyword evidence="2" id="KW-1185">Reference proteome</keyword>
<organism evidence="1 2">
    <name type="scientific">Allokutzneria oryzae</name>
    <dbReference type="NCBI Taxonomy" id="1378989"/>
    <lineage>
        <taxon>Bacteria</taxon>
        <taxon>Bacillati</taxon>
        <taxon>Actinomycetota</taxon>
        <taxon>Actinomycetes</taxon>
        <taxon>Pseudonocardiales</taxon>
        <taxon>Pseudonocardiaceae</taxon>
        <taxon>Allokutzneria</taxon>
    </lineage>
</organism>
<gene>
    <name evidence="1" type="ORF">ACFFQA_02825</name>
</gene>